<evidence type="ECO:0000259" key="2">
    <source>
        <dbReference type="Pfam" id="PF02517"/>
    </source>
</evidence>
<feature type="domain" description="CAAX prenyl protease 2/Lysostaphin resistance protein A-like" evidence="2">
    <location>
        <begin position="210"/>
        <end position="292"/>
    </location>
</feature>
<name>A0A7W3N1Q5_9ACTN</name>
<feature type="transmembrane region" description="Helical" evidence="1">
    <location>
        <begin position="71"/>
        <end position="90"/>
    </location>
</feature>
<dbReference type="Pfam" id="PF02517">
    <property type="entry name" value="Rce1-like"/>
    <property type="match status" value="1"/>
</dbReference>
<keyword evidence="1" id="KW-0472">Membrane</keyword>
<organism evidence="3 4">
    <name type="scientific">Thermomonospora cellulosilytica</name>
    <dbReference type="NCBI Taxonomy" id="1411118"/>
    <lineage>
        <taxon>Bacteria</taxon>
        <taxon>Bacillati</taxon>
        <taxon>Actinomycetota</taxon>
        <taxon>Actinomycetes</taxon>
        <taxon>Streptosporangiales</taxon>
        <taxon>Thermomonosporaceae</taxon>
        <taxon>Thermomonospora</taxon>
    </lineage>
</organism>
<reference evidence="3 4" key="1">
    <citation type="submission" date="2020-08" db="EMBL/GenBank/DDBJ databases">
        <title>Sequencing the genomes of 1000 actinobacteria strains.</title>
        <authorList>
            <person name="Klenk H.-P."/>
        </authorList>
    </citation>
    <scope>NUCLEOTIDE SEQUENCE [LARGE SCALE GENOMIC DNA]</scope>
    <source>
        <strain evidence="3 4">DSM 45823</strain>
    </source>
</reference>
<sequence>MTASPPRLAASPEPLLWLQPSPDRRLPPMSLRLAWPPLAGLLTILLGWDLVEGVLRFAALAGWAQMPTLPVNPAALSLIAAGLWLAYLAWLYGRRRIWAAVALAVLGAGLLPHTGEAARVVGTATLAVATVWLCLDVAEHHHMPRQMVGIRPRWAAGPGGHLQALAVGMTTALAAGVTAWLAIGLSLLPGPGLTAARDQAAALGLSQGAELVVTAIGSAVREEMLLAAVVLLLGAADRPLWQVYLLAAVIRVLPHGYMGLPALSMAALACVNVWLYWRTRRVVPLMAGHAAWFLIVQAVRGGGL</sequence>
<feature type="transmembrane region" description="Helical" evidence="1">
    <location>
        <begin position="256"/>
        <end position="277"/>
    </location>
</feature>
<feature type="transmembrane region" description="Helical" evidence="1">
    <location>
        <begin position="33"/>
        <end position="51"/>
    </location>
</feature>
<evidence type="ECO:0000256" key="1">
    <source>
        <dbReference type="SAM" id="Phobius"/>
    </source>
</evidence>
<protein>
    <recommendedName>
        <fullName evidence="2">CAAX prenyl protease 2/Lysostaphin resistance protein A-like domain-containing protein</fullName>
    </recommendedName>
</protein>
<accession>A0A7W3N1Q5</accession>
<gene>
    <name evidence="3" type="ORF">HNR21_004801</name>
</gene>
<feature type="transmembrane region" description="Helical" evidence="1">
    <location>
        <begin position="159"/>
        <end position="188"/>
    </location>
</feature>
<dbReference type="GO" id="GO:0004175">
    <property type="term" value="F:endopeptidase activity"/>
    <property type="evidence" value="ECO:0007669"/>
    <property type="project" value="UniProtKB-ARBA"/>
</dbReference>
<dbReference type="AlphaFoldDB" id="A0A7W3N1Q5"/>
<evidence type="ECO:0000313" key="4">
    <source>
        <dbReference type="Proteomes" id="UP000539313"/>
    </source>
</evidence>
<dbReference type="Proteomes" id="UP000539313">
    <property type="component" value="Unassembled WGS sequence"/>
</dbReference>
<comment type="caution">
    <text evidence="3">The sequence shown here is derived from an EMBL/GenBank/DDBJ whole genome shotgun (WGS) entry which is preliminary data.</text>
</comment>
<dbReference type="InterPro" id="IPR003675">
    <property type="entry name" value="Rce1/LyrA-like_dom"/>
</dbReference>
<keyword evidence="4" id="KW-1185">Reference proteome</keyword>
<dbReference type="RefSeq" id="WP_182706973.1">
    <property type="nucleotide sequence ID" value="NZ_JACJII010000001.1"/>
</dbReference>
<dbReference type="GO" id="GO:0080120">
    <property type="term" value="P:CAAX-box protein maturation"/>
    <property type="evidence" value="ECO:0007669"/>
    <property type="project" value="UniProtKB-ARBA"/>
</dbReference>
<dbReference type="EMBL" id="JACJII010000001">
    <property type="protein sequence ID" value="MBA9005919.1"/>
    <property type="molecule type" value="Genomic_DNA"/>
</dbReference>
<proteinExistence type="predicted"/>
<evidence type="ECO:0000313" key="3">
    <source>
        <dbReference type="EMBL" id="MBA9005919.1"/>
    </source>
</evidence>
<keyword evidence="1" id="KW-1133">Transmembrane helix</keyword>
<keyword evidence="1" id="KW-0812">Transmembrane</keyword>